<evidence type="ECO:0000256" key="5">
    <source>
        <dbReference type="ARBA" id="ARBA00022989"/>
    </source>
</evidence>
<feature type="transmembrane region" description="Helical" evidence="7">
    <location>
        <begin position="281"/>
        <end position="301"/>
    </location>
</feature>
<feature type="domain" description="RCK N-terminal" evidence="9">
    <location>
        <begin position="398"/>
        <end position="515"/>
    </location>
</feature>
<dbReference type="Pfam" id="PF00999">
    <property type="entry name" value="Na_H_Exchanger"/>
    <property type="match status" value="1"/>
</dbReference>
<feature type="transmembrane region" description="Helical" evidence="7">
    <location>
        <begin position="208"/>
        <end position="224"/>
    </location>
</feature>
<feature type="transmembrane region" description="Helical" evidence="7">
    <location>
        <begin position="179"/>
        <end position="196"/>
    </location>
</feature>
<dbReference type="GO" id="GO:0006813">
    <property type="term" value="P:potassium ion transport"/>
    <property type="evidence" value="ECO:0007669"/>
    <property type="project" value="InterPro"/>
</dbReference>
<evidence type="ECO:0000256" key="4">
    <source>
        <dbReference type="ARBA" id="ARBA00022692"/>
    </source>
</evidence>
<comment type="similarity">
    <text evidence="2">Belongs to the monovalent cation:proton antiporter 2 (CPA2) transporter (TC 2.A.37) family.</text>
</comment>
<feature type="transmembrane region" description="Helical" evidence="7">
    <location>
        <begin position="313"/>
        <end position="333"/>
    </location>
</feature>
<dbReference type="InterPro" id="IPR003148">
    <property type="entry name" value="RCK_N"/>
</dbReference>
<dbReference type="GO" id="GO:0016020">
    <property type="term" value="C:membrane"/>
    <property type="evidence" value="ECO:0007669"/>
    <property type="project" value="UniProtKB-SubCell"/>
</dbReference>
<dbReference type="SUPFAM" id="SSF51735">
    <property type="entry name" value="NAD(P)-binding Rossmann-fold domains"/>
    <property type="match status" value="1"/>
</dbReference>
<feature type="transmembrane region" description="Helical" evidence="7">
    <location>
        <begin position="85"/>
        <end position="108"/>
    </location>
</feature>
<feature type="transmembrane region" description="Helical" evidence="7">
    <location>
        <begin position="53"/>
        <end position="73"/>
    </location>
</feature>
<feature type="transmembrane region" description="Helical" evidence="7">
    <location>
        <begin position="151"/>
        <end position="173"/>
    </location>
</feature>
<dbReference type="PANTHER" id="PTHR42751">
    <property type="entry name" value="SODIUM/HYDROGEN EXCHANGER FAMILY/TRKA DOMAIN PROTEIN"/>
    <property type="match status" value="1"/>
</dbReference>
<evidence type="ECO:0000256" key="3">
    <source>
        <dbReference type="ARBA" id="ARBA00022448"/>
    </source>
</evidence>
<evidence type="ECO:0000256" key="7">
    <source>
        <dbReference type="SAM" id="Phobius"/>
    </source>
</evidence>
<dbReference type="GO" id="GO:1902600">
    <property type="term" value="P:proton transmembrane transport"/>
    <property type="evidence" value="ECO:0007669"/>
    <property type="project" value="InterPro"/>
</dbReference>
<dbReference type="RefSeq" id="WP_200311450.1">
    <property type="nucleotide sequence ID" value="NZ_JAENIM010000039.1"/>
</dbReference>
<proteinExistence type="inferred from homology"/>
<keyword evidence="5 7" id="KW-1133">Transmembrane helix</keyword>
<evidence type="ECO:0000313" key="11">
    <source>
        <dbReference type="Proteomes" id="UP000624703"/>
    </source>
</evidence>
<dbReference type="InterPro" id="IPR036291">
    <property type="entry name" value="NAD(P)-bd_dom_sf"/>
</dbReference>
<dbReference type="InterPro" id="IPR006153">
    <property type="entry name" value="Cation/H_exchanger_TM"/>
</dbReference>
<feature type="transmembrane region" description="Helical" evidence="7">
    <location>
        <begin position="27"/>
        <end position="47"/>
    </location>
</feature>
<keyword evidence="11" id="KW-1185">Reference proteome</keyword>
<dbReference type="GO" id="GO:0015297">
    <property type="term" value="F:antiporter activity"/>
    <property type="evidence" value="ECO:0007669"/>
    <property type="project" value="InterPro"/>
</dbReference>
<keyword evidence="6 7" id="KW-0472">Membrane</keyword>
<dbReference type="EMBL" id="JAENIM010000039">
    <property type="protein sequence ID" value="MBK1791446.1"/>
    <property type="molecule type" value="Genomic_DNA"/>
</dbReference>
<dbReference type="Pfam" id="PF02254">
    <property type="entry name" value="TrkA_N"/>
    <property type="match status" value="1"/>
</dbReference>
<comment type="caution">
    <text evidence="10">The sequence shown here is derived from an EMBL/GenBank/DDBJ whole genome shotgun (WGS) entry which is preliminary data.</text>
</comment>
<feature type="transmembrane region" description="Helical" evidence="7">
    <location>
        <begin position="345"/>
        <end position="365"/>
    </location>
</feature>
<dbReference type="AlphaFoldDB" id="A0A8J7MEZ5"/>
<name>A0A8J7MEZ5_9BACT</name>
<dbReference type="Gene3D" id="3.40.50.720">
    <property type="entry name" value="NAD(P)-binding Rossmann-like Domain"/>
    <property type="match status" value="1"/>
</dbReference>
<sequence>MEAVYAIAIAVAFIFGMAARTLKLPPLVGFLAAGFAVNFAVFESGWMHRGDGISFIDVLADLGVTLLLFTIGLKLKVKDLLAKEVWGSASLHMVATTIIMALGVNAMTVFGLSQLAGIDFTTALLIGFALSFSSTVFAIKVLDEQGESSSLHARVAIGVLIIQDIAAVIFMAASKGEPPSIFALGLFLLYPARPLLRSLLNRCGHGELLILFGMMLAFLGYQLFEAVGVKGDFGALILGMLIAPYKRADELYKTLIGFKDLMLVSFFLSIGLSGTPDASHLGMAALLLVFLPVKMVAYFFILCRFRLRIRTALLTTLLLSNFSEFGLIVAGVAVKSGWLTNDWLVILALSVSMTFLIASPLNAYGKKLYEILRERLMRFQRSKRLKGDDVICAEGVEIAIFGMGRVGREAYDAMAAKYGADKVIGVDFDMRVVEKHCREGRNVIQGDSTDIDYWERARPNKFMKIVMLAMPNVQENVAGAKMIRSRGFKGCVAATALFDDDAEHLREAGVNTVYNIYKQAGEAFAGYVCEIEHDEVPEVLEEGSGI</sequence>
<comment type="subcellular location">
    <subcellularLocation>
        <location evidence="1">Membrane</location>
        <topology evidence="1">Multi-pass membrane protein</topology>
    </subcellularLocation>
</comment>
<organism evidence="10 11">
    <name type="scientific">Persicirhabdus sediminis</name>
    <dbReference type="NCBI Taxonomy" id="454144"/>
    <lineage>
        <taxon>Bacteria</taxon>
        <taxon>Pseudomonadati</taxon>
        <taxon>Verrucomicrobiota</taxon>
        <taxon>Verrucomicrobiia</taxon>
        <taxon>Verrucomicrobiales</taxon>
        <taxon>Verrucomicrobiaceae</taxon>
        <taxon>Persicirhabdus</taxon>
    </lineage>
</organism>
<evidence type="ECO:0000259" key="8">
    <source>
        <dbReference type="Pfam" id="PF00999"/>
    </source>
</evidence>
<reference evidence="10" key="1">
    <citation type="submission" date="2021-01" db="EMBL/GenBank/DDBJ databases">
        <title>Modified the classification status of verrucomicrobia.</title>
        <authorList>
            <person name="Feng X."/>
        </authorList>
    </citation>
    <scope>NUCLEOTIDE SEQUENCE</scope>
    <source>
        <strain evidence="10">_KCTC 22039</strain>
    </source>
</reference>
<dbReference type="Proteomes" id="UP000624703">
    <property type="component" value="Unassembled WGS sequence"/>
</dbReference>
<feature type="transmembrane region" description="Helical" evidence="7">
    <location>
        <begin position="120"/>
        <end position="139"/>
    </location>
</feature>
<evidence type="ECO:0000256" key="1">
    <source>
        <dbReference type="ARBA" id="ARBA00004141"/>
    </source>
</evidence>
<protein>
    <submittedName>
        <fullName evidence="10">Cation:proton antiporter</fullName>
    </submittedName>
</protein>
<evidence type="ECO:0000313" key="10">
    <source>
        <dbReference type="EMBL" id="MBK1791446.1"/>
    </source>
</evidence>
<keyword evidence="4 7" id="KW-0812">Transmembrane</keyword>
<accession>A0A8J7MEZ5</accession>
<evidence type="ECO:0000256" key="2">
    <source>
        <dbReference type="ARBA" id="ARBA00005551"/>
    </source>
</evidence>
<dbReference type="PANTHER" id="PTHR42751:SF1">
    <property type="entry name" value="CATION_PROTON ANTIPORTER YBAL-RELATED"/>
    <property type="match status" value="1"/>
</dbReference>
<gene>
    <name evidence="10" type="ORF">JIN82_09810</name>
</gene>
<keyword evidence="3" id="KW-0813">Transport</keyword>
<dbReference type="Gene3D" id="1.20.1530.20">
    <property type="match status" value="1"/>
</dbReference>
<evidence type="ECO:0000256" key="6">
    <source>
        <dbReference type="ARBA" id="ARBA00023136"/>
    </source>
</evidence>
<feature type="domain" description="Cation/H+ exchanger transmembrane" evidence="8">
    <location>
        <begin position="9"/>
        <end position="358"/>
    </location>
</feature>
<evidence type="ECO:0000259" key="9">
    <source>
        <dbReference type="Pfam" id="PF02254"/>
    </source>
</evidence>
<dbReference type="InterPro" id="IPR038770">
    <property type="entry name" value="Na+/solute_symporter_sf"/>
</dbReference>